<proteinExistence type="predicted"/>
<keyword evidence="1" id="KW-0472">Membrane</keyword>
<accession>A0A133XG60</accession>
<dbReference type="EMBL" id="LODL01000024">
    <property type="protein sequence ID" value="KXB29935.1"/>
    <property type="molecule type" value="Genomic_DNA"/>
</dbReference>
<sequence length="229" mass="26250">MERFLLGIGMLLAFWTWRAWKNSALDTCRDRLFDIRDDARRHFIAQQISLDSDVYIALRNLLNSHIRYAKKMTFPRFIATIFAVSKHEETMRNMREQLDHHLHTDDKELAKYIAQTRKASSEAMMIYIGETSAFLLFLMAISMPVYGVLRAIKITYKTLKEQHQMLVNNLSSGSLIMYKSLIIALRAIPLTVVGLAMTVPARAGVPGLEISGASMIEEFSYENSLSHCR</sequence>
<comment type="caution">
    <text evidence="2">The sequence shown here is derived from an EMBL/GenBank/DDBJ whole genome shotgun (WGS) entry which is preliminary data.</text>
</comment>
<dbReference type="Proteomes" id="UP000070186">
    <property type="component" value="Unassembled WGS sequence"/>
</dbReference>
<keyword evidence="1" id="KW-1133">Transmembrane helix</keyword>
<dbReference type="AlphaFoldDB" id="A0A133XG60"/>
<organism evidence="2 3">
    <name type="scientific">Dechloromonas denitrificans</name>
    <dbReference type="NCBI Taxonomy" id="281362"/>
    <lineage>
        <taxon>Bacteria</taxon>
        <taxon>Pseudomonadati</taxon>
        <taxon>Pseudomonadota</taxon>
        <taxon>Betaproteobacteria</taxon>
        <taxon>Rhodocyclales</taxon>
        <taxon>Azonexaceae</taxon>
        <taxon>Dechloromonas</taxon>
    </lineage>
</organism>
<keyword evidence="1" id="KW-0812">Transmembrane</keyword>
<dbReference type="RefSeq" id="WP_066884487.1">
    <property type="nucleotide sequence ID" value="NZ_LODL01000024.1"/>
</dbReference>
<name>A0A133XG60_9RHOO</name>
<protein>
    <submittedName>
        <fullName evidence="2">Uncharacterized protein</fullName>
    </submittedName>
</protein>
<gene>
    <name evidence="2" type="ORF">AT959_14780</name>
</gene>
<reference evidence="2 3" key="1">
    <citation type="submission" date="2015-12" db="EMBL/GenBank/DDBJ databases">
        <title>Nitrous oxide reduction kinetics distinguish bacteria harboring typical versus atypical NosZ.</title>
        <authorList>
            <person name="Yoon S."/>
            <person name="Nissen S."/>
            <person name="Park D."/>
            <person name="Sanford R.A."/>
            <person name="Loeffler F.E."/>
        </authorList>
    </citation>
    <scope>NUCLEOTIDE SEQUENCE [LARGE SCALE GENOMIC DNA]</scope>
    <source>
        <strain evidence="2 3">ATCC BAA-841</strain>
    </source>
</reference>
<evidence type="ECO:0000256" key="1">
    <source>
        <dbReference type="SAM" id="Phobius"/>
    </source>
</evidence>
<evidence type="ECO:0000313" key="2">
    <source>
        <dbReference type="EMBL" id="KXB29935.1"/>
    </source>
</evidence>
<feature type="transmembrane region" description="Helical" evidence="1">
    <location>
        <begin position="124"/>
        <end position="149"/>
    </location>
</feature>
<keyword evidence="3" id="KW-1185">Reference proteome</keyword>
<evidence type="ECO:0000313" key="3">
    <source>
        <dbReference type="Proteomes" id="UP000070186"/>
    </source>
</evidence>